<evidence type="ECO:0000259" key="2">
    <source>
        <dbReference type="PROSITE" id="PS51186"/>
    </source>
</evidence>
<reference evidence="4" key="1">
    <citation type="submission" date="2025-08" db="UniProtKB">
        <authorList>
            <consortium name="RefSeq"/>
        </authorList>
    </citation>
    <scope>IDENTIFICATION</scope>
</reference>
<protein>
    <submittedName>
        <fullName evidence="4">N-acetyltransferase 8B</fullName>
    </submittedName>
</protein>
<dbReference type="GeneID" id="115808823"/>
<evidence type="ECO:0000256" key="1">
    <source>
        <dbReference type="ARBA" id="ARBA00022679"/>
    </source>
</evidence>
<evidence type="ECO:0000313" key="3">
    <source>
        <dbReference type="Proteomes" id="UP000504632"/>
    </source>
</evidence>
<dbReference type="SUPFAM" id="SSF55729">
    <property type="entry name" value="Acyl-CoA N-acyltransferases (Nat)"/>
    <property type="match status" value="1"/>
</dbReference>
<dbReference type="GO" id="GO:0008080">
    <property type="term" value="F:N-acetyltransferase activity"/>
    <property type="evidence" value="ECO:0007669"/>
    <property type="project" value="InterPro"/>
</dbReference>
<dbReference type="PANTHER" id="PTHR13947:SF54">
    <property type="entry name" value="N-ACETYLTRANSFERASE CML3-RELATED"/>
    <property type="match status" value="1"/>
</dbReference>
<dbReference type="InterPro" id="IPR016181">
    <property type="entry name" value="Acyl_CoA_acyltransferase"/>
</dbReference>
<dbReference type="InterPro" id="IPR050769">
    <property type="entry name" value="NAT_camello-type"/>
</dbReference>
<dbReference type="PROSITE" id="PS51186">
    <property type="entry name" value="GNAT"/>
    <property type="match status" value="1"/>
</dbReference>
<accession>A0A6J2V4N3</accession>
<dbReference type="OrthoDB" id="41532at2759"/>
<sequence length="255" mass="27775">MAPKNNLQFAIRQYKPSDKAAVISLFRFGILEHVYPAFFKAMSHPDHIGIALSVSIAGYVLGGSSYFQALLFGGAWAAVVYYCCHEIHDGYLKRRLDTEMADIQTYFLDNPNNNFWVAEMEVNGRSRVAGLVAVVARKGETDDGKGNGWNDGVIDAASLIGAGGDGSAGEVFKLVVSPQRRGNGLGMHLAETAIEFCKEQGLSTIVIETSSTQTAALALFQKLGFKQTASHNNTHANPWVSKLARISVFRMEKLL</sequence>
<organism evidence="3 4">
    <name type="scientific">Chanos chanos</name>
    <name type="common">Milkfish</name>
    <name type="synonym">Mugil chanos</name>
    <dbReference type="NCBI Taxonomy" id="29144"/>
    <lineage>
        <taxon>Eukaryota</taxon>
        <taxon>Metazoa</taxon>
        <taxon>Chordata</taxon>
        <taxon>Craniata</taxon>
        <taxon>Vertebrata</taxon>
        <taxon>Euteleostomi</taxon>
        <taxon>Actinopterygii</taxon>
        <taxon>Neopterygii</taxon>
        <taxon>Teleostei</taxon>
        <taxon>Ostariophysi</taxon>
        <taxon>Gonorynchiformes</taxon>
        <taxon>Chanidae</taxon>
        <taxon>Chanos</taxon>
    </lineage>
</organism>
<keyword evidence="3" id="KW-1185">Reference proteome</keyword>
<dbReference type="InterPro" id="IPR000182">
    <property type="entry name" value="GNAT_dom"/>
</dbReference>
<proteinExistence type="predicted"/>
<dbReference type="InParanoid" id="A0A6J2V4N3"/>
<dbReference type="Proteomes" id="UP000504632">
    <property type="component" value="Chromosome 3"/>
</dbReference>
<name>A0A6J2V4N3_CHACN</name>
<dbReference type="Pfam" id="PF00583">
    <property type="entry name" value="Acetyltransf_1"/>
    <property type="match status" value="1"/>
</dbReference>
<dbReference type="PANTHER" id="PTHR13947">
    <property type="entry name" value="GNAT FAMILY N-ACETYLTRANSFERASE"/>
    <property type="match status" value="1"/>
</dbReference>
<feature type="domain" description="N-acetyltransferase" evidence="2">
    <location>
        <begin position="91"/>
        <end position="255"/>
    </location>
</feature>
<dbReference type="AlphaFoldDB" id="A0A6J2V4N3"/>
<gene>
    <name evidence="4" type="primary">LOC115808823</name>
</gene>
<dbReference type="CDD" id="cd04301">
    <property type="entry name" value="NAT_SF"/>
    <property type="match status" value="1"/>
</dbReference>
<dbReference type="Gene3D" id="3.40.630.30">
    <property type="match status" value="1"/>
</dbReference>
<dbReference type="RefSeq" id="XP_030626171.1">
    <property type="nucleotide sequence ID" value="XM_030770311.1"/>
</dbReference>
<keyword evidence="1" id="KW-0808">Transferase</keyword>
<evidence type="ECO:0000313" key="4">
    <source>
        <dbReference type="RefSeq" id="XP_030626171.1"/>
    </source>
</evidence>